<dbReference type="GO" id="GO:0006814">
    <property type="term" value="P:sodium ion transport"/>
    <property type="evidence" value="ECO:0007669"/>
    <property type="project" value="UniProtKB-KW"/>
</dbReference>
<evidence type="ECO:0000256" key="10">
    <source>
        <dbReference type="ARBA" id="ARBA00023180"/>
    </source>
</evidence>
<evidence type="ECO:0008006" key="17">
    <source>
        <dbReference type="Google" id="ProtNLM"/>
    </source>
</evidence>
<dbReference type="AlphaFoldDB" id="A0AA38M5L1"/>
<name>A0AA38M5L1_9CUCU</name>
<feature type="transmembrane region" description="Helical" evidence="14">
    <location>
        <begin position="414"/>
        <end position="436"/>
    </location>
</feature>
<feature type="transmembrane region" description="Helical" evidence="14">
    <location>
        <begin position="323"/>
        <end position="347"/>
    </location>
</feature>
<comment type="catalytic activity">
    <reaction evidence="12">
        <text>iodide(out) + 2 Na(+)(out) = iodide(in) + 2 Na(+)(in)</text>
        <dbReference type="Rhea" id="RHEA:71207"/>
        <dbReference type="ChEBI" id="CHEBI:16382"/>
        <dbReference type="ChEBI" id="CHEBI:29101"/>
    </reaction>
</comment>
<feature type="transmembrane region" description="Helical" evidence="14">
    <location>
        <begin position="86"/>
        <end position="109"/>
    </location>
</feature>
<feature type="transmembrane region" description="Helical" evidence="14">
    <location>
        <begin position="281"/>
        <end position="303"/>
    </location>
</feature>
<dbReference type="PANTHER" id="PTHR42985">
    <property type="entry name" value="SODIUM-COUPLED MONOCARBOXYLATE TRANSPORTER"/>
    <property type="match status" value="1"/>
</dbReference>
<dbReference type="Proteomes" id="UP001168821">
    <property type="component" value="Unassembled WGS sequence"/>
</dbReference>
<evidence type="ECO:0000256" key="13">
    <source>
        <dbReference type="RuleBase" id="RU362091"/>
    </source>
</evidence>
<evidence type="ECO:0000313" key="15">
    <source>
        <dbReference type="EMBL" id="KAJ3644990.1"/>
    </source>
</evidence>
<gene>
    <name evidence="15" type="ORF">Zmor_022685</name>
</gene>
<feature type="transmembrane region" description="Helical" evidence="14">
    <location>
        <begin position="385"/>
        <end position="408"/>
    </location>
</feature>
<reference evidence="15" key="1">
    <citation type="journal article" date="2023" name="G3 (Bethesda)">
        <title>Whole genome assemblies of Zophobas morio and Tenebrio molitor.</title>
        <authorList>
            <person name="Kaur S."/>
            <person name="Stinson S.A."/>
            <person name="diCenzo G.C."/>
        </authorList>
    </citation>
    <scope>NUCLEOTIDE SEQUENCE</scope>
    <source>
        <strain evidence="15">QUZm001</strain>
    </source>
</reference>
<dbReference type="EMBL" id="JALNTZ010000007">
    <property type="protein sequence ID" value="KAJ3644990.1"/>
    <property type="molecule type" value="Genomic_DNA"/>
</dbReference>
<dbReference type="CDD" id="cd11492">
    <property type="entry name" value="SLC5sbd_NIS-SMVT"/>
    <property type="match status" value="1"/>
</dbReference>
<evidence type="ECO:0000256" key="3">
    <source>
        <dbReference type="ARBA" id="ARBA00022448"/>
    </source>
</evidence>
<dbReference type="GO" id="GO:0015075">
    <property type="term" value="F:monoatomic ion transmembrane transporter activity"/>
    <property type="evidence" value="ECO:0007669"/>
    <property type="project" value="UniProtKB-ARBA"/>
</dbReference>
<evidence type="ECO:0000256" key="6">
    <source>
        <dbReference type="ARBA" id="ARBA00022989"/>
    </source>
</evidence>
<keyword evidence="9 14" id="KW-0472">Membrane</keyword>
<dbReference type="PROSITE" id="PS00457">
    <property type="entry name" value="NA_SOLUT_SYMP_2"/>
    <property type="match status" value="1"/>
</dbReference>
<organism evidence="15 16">
    <name type="scientific">Zophobas morio</name>
    <dbReference type="NCBI Taxonomy" id="2755281"/>
    <lineage>
        <taxon>Eukaryota</taxon>
        <taxon>Metazoa</taxon>
        <taxon>Ecdysozoa</taxon>
        <taxon>Arthropoda</taxon>
        <taxon>Hexapoda</taxon>
        <taxon>Insecta</taxon>
        <taxon>Pterygota</taxon>
        <taxon>Neoptera</taxon>
        <taxon>Endopterygota</taxon>
        <taxon>Coleoptera</taxon>
        <taxon>Polyphaga</taxon>
        <taxon>Cucujiformia</taxon>
        <taxon>Tenebrionidae</taxon>
        <taxon>Zophobas</taxon>
    </lineage>
</organism>
<dbReference type="InterPro" id="IPR051163">
    <property type="entry name" value="Sodium:Solute_Symporter_SSF"/>
</dbReference>
<keyword evidence="4" id="KW-1003">Cell membrane</keyword>
<dbReference type="GO" id="GO:0098660">
    <property type="term" value="P:inorganic ion transmembrane transport"/>
    <property type="evidence" value="ECO:0007669"/>
    <property type="project" value="UniProtKB-ARBA"/>
</dbReference>
<keyword evidence="7" id="KW-0915">Sodium</keyword>
<evidence type="ECO:0000256" key="4">
    <source>
        <dbReference type="ARBA" id="ARBA00022475"/>
    </source>
</evidence>
<dbReference type="InterPro" id="IPR018212">
    <property type="entry name" value="Na/solute_symporter_CS"/>
</dbReference>
<dbReference type="NCBIfam" id="TIGR00813">
    <property type="entry name" value="sss"/>
    <property type="match status" value="1"/>
</dbReference>
<protein>
    <recommendedName>
        <fullName evidence="17">Sodium-coupled monocarboxylate transporter 1</fullName>
    </recommendedName>
</protein>
<proteinExistence type="inferred from homology"/>
<dbReference type="PANTHER" id="PTHR42985:SF21">
    <property type="entry name" value="SODIUM-DEPENDENT MULTIVITAMIN TRANSPORTER-LIKE PROTEIN"/>
    <property type="match status" value="1"/>
</dbReference>
<feature type="transmembrane region" description="Helical" evidence="14">
    <location>
        <begin position="55"/>
        <end position="74"/>
    </location>
</feature>
<comment type="subcellular location">
    <subcellularLocation>
        <location evidence="1">Cell membrane</location>
        <topology evidence="1">Multi-pass membrane protein</topology>
    </subcellularLocation>
</comment>
<feature type="transmembrane region" description="Helical" evidence="14">
    <location>
        <begin position="161"/>
        <end position="179"/>
    </location>
</feature>
<keyword evidence="3" id="KW-0813">Transport</keyword>
<evidence type="ECO:0000256" key="14">
    <source>
        <dbReference type="SAM" id="Phobius"/>
    </source>
</evidence>
<dbReference type="GO" id="GO:0015293">
    <property type="term" value="F:symporter activity"/>
    <property type="evidence" value="ECO:0007669"/>
    <property type="project" value="TreeGrafter"/>
</dbReference>
<feature type="transmembrane region" description="Helical" evidence="14">
    <location>
        <begin position="243"/>
        <end position="260"/>
    </location>
</feature>
<evidence type="ECO:0000256" key="5">
    <source>
        <dbReference type="ARBA" id="ARBA00022692"/>
    </source>
</evidence>
<keyword evidence="16" id="KW-1185">Reference proteome</keyword>
<accession>A0AA38M5L1</accession>
<evidence type="ECO:0000256" key="8">
    <source>
        <dbReference type="ARBA" id="ARBA00023065"/>
    </source>
</evidence>
<keyword evidence="11" id="KW-0739">Sodium transport</keyword>
<dbReference type="GO" id="GO:0005886">
    <property type="term" value="C:plasma membrane"/>
    <property type="evidence" value="ECO:0007669"/>
    <property type="project" value="UniProtKB-SubCell"/>
</dbReference>
<evidence type="ECO:0000256" key="11">
    <source>
        <dbReference type="ARBA" id="ARBA00023201"/>
    </source>
</evidence>
<feature type="transmembrane region" description="Helical" evidence="14">
    <location>
        <begin position="16"/>
        <end position="35"/>
    </location>
</feature>
<keyword evidence="5 14" id="KW-0812">Transmembrane</keyword>
<feature type="transmembrane region" description="Helical" evidence="14">
    <location>
        <begin position="191"/>
        <end position="210"/>
    </location>
</feature>
<keyword evidence="8" id="KW-0406">Ion transport</keyword>
<dbReference type="InterPro" id="IPR038377">
    <property type="entry name" value="Na/Glc_symporter_sf"/>
</dbReference>
<evidence type="ECO:0000256" key="2">
    <source>
        <dbReference type="ARBA" id="ARBA00006434"/>
    </source>
</evidence>
<comment type="caution">
    <text evidence="15">The sequence shown here is derived from an EMBL/GenBank/DDBJ whole genome shotgun (WGS) entry which is preliminary data.</text>
</comment>
<evidence type="ECO:0000313" key="16">
    <source>
        <dbReference type="Proteomes" id="UP001168821"/>
    </source>
</evidence>
<dbReference type="PROSITE" id="PS50283">
    <property type="entry name" value="NA_SOLUT_SYMP_3"/>
    <property type="match status" value="1"/>
</dbReference>
<feature type="transmembrane region" description="Helical" evidence="14">
    <location>
        <begin position="443"/>
        <end position="462"/>
    </location>
</feature>
<evidence type="ECO:0000256" key="9">
    <source>
        <dbReference type="ARBA" id="ARBA00023136"/>
    </source>
</evidence>
<keyword evidence="10" id="KW-0325">Glycoprotein</keyword>
<evidence type="ECO:0000256" key="1">
    <source>
        <dbReference type="ARBA" id="ARBA00004651"/>
    </source>
</evidence>
<feature type="transmembrane region" description="Helical" evidence="14">
    <location>
        <begin position="130"/>
        <end position="149"/>
    </location>
</feature>
<dbReference type="Gene3D" id="1.20.1730.10">
    <property type="entry name" value="Sodium/glucose cotransporter"/>
    <property type="match status" value="1"/>
</dbReference>
<feature type="transmembrane region" description="Helical" evidence="14">
    <location>
        <begin position="519"/>
        <end position="540"/>
    </location>
</feature>
<dbReference type="InterPro" id="IPR001734">
    <property type="entry name" value="Na/solute_symporter"/>
</dbReference>
<sequence length="582" mass="64266">MTPNTSSSITLRWFDYTIFAGTLVLSTLIGIYYGCFGTKQGTTREYLMGGKTMKIIPIAISVAVSHIAGVMLLGTAADVFRYGASIWLFVVSIIVMGFLTNFLYLPVFFKLRLRNIYNYLEKRFDKRTRTLAIVFYVISEILLFPVHAYSPSLTFATASGFNVNLVAFILCAICVFYTSIGGFNTVIWTDLLQFTIIVASFICIYVIGLGKSEGFVSVWNTAVAGQRLQVFNFDIDPTVRDSFWGYLIGFGSSFTAYVAMRQTGIQKFLTLGKSTDLKWSVLCTVISLSVVQTLCVFVGLVVYAKYKDCDPLTSHMISKHDQIFPYFVTEIGASVPGISGLFIAAICSGSLSSMSSNLNALSGVIYKDIVYFFLKKNLSDKSGSGILKVIVLVVGTLCTCLVFIIGLLGEIISISLLVSALTQGPLLGLFTLGILFPKANSKGAFYGSLGGLIAVAFLALPAKYYEMRGFIKYPTKPLSLSGCALFNQTSTESNFTTFTTTVLNETVTFQPPSIFKITFFYYTFFGAIMTIIFGLIISYMSKSDFLVDRKLLSPLIYKYLPEECRQEERISCVSLQDPSEIQ</sequence>
<keyword evidence="6 14" id="KW-1133">Transmembrane helix</keyword>
<comment type="similarity">
    <text evidence="2 13">Belongs to the sodium:solute symporter (SSF) (TC 2.A.21) family.</text>
</comment>
<evidence type="ECO:0000256" key="12">
    <source>
        <dbReference type="ARBA" id="ARBA00036099"/>
    </source>
</evidence>
<dbReference type="Pfam" id="PF00474">
    <property type="entry name" value="SSF"/>
    <property type="match status" value="1"/>
</dbReference>
<evidence type="ECO:0000256" key="7">
    <source>
        <dbReference type="ARBA" id="ARBA00023053"/>
    </source>
</evidence>